<dbReference type="RefSeq" id="WP_189061155.1">
    <property type="nucleotide sequence ID" value="NZ_BMMK01000035.1"/>
</dbReference>
<accession>A0A8J3CD30</accession>
<gene>
    <name evidence="1" type="ORF">GCM10012275_53120</name>
</gene>
<protein>
    <submittedName>
        <fullName evidence="1">Uncharacterized protein</fullName>
    </submittedName>
</protein>
<sequence>MGWLTTSKDNPTLRKKARNAVTNKWREKGGAVCLGCDKPLGARDGKANYHPKCAARAVS</sequence>
<keyword evidence="2" id="KW-1185">Reference proteome</keyword>
<evidence type="ECO:0000313" key="1">
    <source>
        <dbReference type="EMBL" id="GGM75777.1"/>
    </source>
</evidence>
<evidence type="ECO:0000313" key="2">
    <source>
        <dbReference type="Proteomes" id="UP000637578"/>
    </source>
</evidence>
<reference evidence="1" key="2">
    <citation type="submission" date="2020-09" db="EMBL/GenBank/DDBJ databases">
        <authorList>
            <person name="Sun Q."/>
            <person name="Zhou Y."/>
        </authorList>
    </citation>
    <scope>NUCLEOTIDE SEQUENCE</scope>
    <source>
        <strain evidence="1">CGMCC 4.5737</strain>
    </source>
</reference>
<dbReference type="EMBL" id="BMMK01000035">
    <property type="protein sequence ID" value="GGM75777.1"/>
    <property type="molecule type" value="Genomic_DNA"/>
</dbReference>
<organism evidence="1 2">
    <name type="scientific">Longimycelium tulufanense</name>
    <dbReference type="NCBI Taxonomy" id="907463"/>
    <lineage>
        <taxon>Bacteria</taxon>
        <taxon>Bacillati</taxon>
        <taxon>Actinomycetota</taxon>
        <taxon>Actinomycetes</taxon>
        <taxon>Pseudonocardiales</taxon>
        <taxon>Pseudonocardiaceae</taxon>
        <taxon>Longimycelium</taxon>
    </lineage>
</organism>
<reference evidence="1" key="1">
    <citation type="journal article" date="2014" name="Int. J. Syst. Evol. Microbiol.">
        <title>Complete genome sequence of Corynebacterium casei LMG S-19264T (=DSM 44701T), isolated from a smear-ripened cheese.</title>
        <authorList>
            <consortium name="US DOE Joint Genome Institute (JGI-PGF)"/>
            <person name="Walter F."/>
            <person name="Albersmeier A."/>
            <person name="Kalinowski J."/>
            <person name="Ruckert C."/>
        </authorList>
    </citation>
    <scope>NUCLEOTIDE SEQUENCE</scope>
    <source>
        <strain evidence="1">CGMCC 4.5737</strain>
    </source>
</reference>
<name>A0A8J3CD30_9PSEU</name>
<dbReference type="Proteomes" id="UP000637578">
    <property type="component" value="Unassembled WGS sequence"/>
</dbReference>
<dbReference type="AlphaFoldDB" id="A0A8J3CD30"/>
<comment type="caution">
    <text evidence="1">The sequence shown here is derived from an EMBL/GenBank/DDBJ whole genome shotgun (WGS) entry which is preliminary data.</text>
</comment>
<proteinExistence type="predicted"/>